<dbReference type="EMBL" id="MDJY01000029">
    <property type="protein sequence ID" value="OUE25170.1"/>
    <property type="molecule type" value="Genomic_DNA"/>
</dbReference>
<dbReference type="AlphaFoldDB" id="A0A251YLQ8"/>
<comment type="caution">
    <text evidence="1">The sequence shown here is derived from an EMBL/GenBank/DDBJ whole genome shotgun (WGS) entry which is preliminary data.</text>
</comment>
<gene>
    <name evidence="1" type="ORF">BFL36_05255</name>
</gene>
<evidence type="ECO:0000313" key="1">
    <source>
        <dbReference type="EMBL" id="OUE25170.1"/>
    </source>
</evidence>
<reference evidence="1 2" key="1">
    <citation type="submission" date="2016-08" db="EMBL/GenBank/DDBJ databases">
        <title>Genome sequence of Clavibacter michiganensis spp strain CFBP8017.</title>
        <authorList>
            <person name="Thapa S.P."/>
            <person name="Coaker G."/>
            <person name="Jacques M.-A."/>
        </authorList>
    </citation>
    <scope>NUCLEOTIDE SEQUENCE [LARGE SCALE GENOMIC DNA]</scope>
    <source>
        <strain evidence="1">CFBP8017</strain>
    </source>
</reference>
<organism evidence="1 2">
    <name type="scientific">Clavibacter michiganensis</name>
    <dbReference type="NCBI Taxonomy" id="28447"/>
    <lineage>
        <taxon>Bacteria</taxon>
        <taxon>Bacillati</taxon>
        <taxon>Actinomycetota</taxon>
        <taxon>Actinomycetes</taxon>
        <taxon>Micrococcales</taxon>
        <taxon>Microbacteriaceae</taxon>
        <taxon>Clavibacter</taxon>
    </lineage>
</organism>
<dbReference type="Proteomes" id="UP000195011">
    <property type="component" value="Unassembled WGS sequence"/>
</dbReference>
<accession>A0A251YLQ8</accession>
<evidence type="ECO:0000313" key="2">
    <source>
        <dbReference type="Proteomes" id="UP000195011"/>
    </source>
</evidence>
<dbReference type="RefSeq" id="WP_086516944.1">
    <property type="nucleotide sequence ID" value="NZ_MDJY01000029.1"/>
</dbReference>
<protein>
    <recommendedName>
        <fullName evidence="3">DUF600 family protein</fullName>
    </recommendedName>
</protein>
<evidence type="ECO:0008006" key="3">
    <source>
        <dbReference type="Google" id="ProtNLM"/>
    </source>
</evidence>
<sequence length="155" mass="17559">MARTEDDILQELISKWVPLALEYSEGAPGLTRTYIYAGSEVGHVYANVFFEQEGAGRYANQLRGVDASDGRVVAVQRFLRNDLRTAEAQFDEAGVPRPTQYRITYDLISRQLDMQMSRELLYSDHPTKILEEGPEDWLDGRLEKVFGRAPADSAE</sequence>
<name>A0A251YLQ8_9MICO</name>
<proteinExistence type="predicted"/>